<dbReference type="AlphaFoldDB" id="A0A444CWG1"/>
<dbReference type="Proteomes" id="UP000287651">
    <property type="component" value="Unassembled WGS sequence"/>
</dbReference>
<accession>A0A444CWG1</accession>
<sequence length="152" mass="17006">MTLTEGITHCRNHVLTISTSLQKKVNVIRIHQQSPDVRQKDGESDRTRSDRIRSIPDRKGYKKNKRRKECQRISPSEPVEESFPPSHGGEADARSGGGKDQGAGPFCGINEEAITRRKARVVLPRALPLPPRFASPLADQRKRESPFESVEG</sequence>
<protein>
    <submittedName>
        <fullName evidence="2">Uncharacterized protein</fullName>
    </submittedName>
</protein>
<feature type="compositionally biased region" description="Basic and acidic residues" evidence="1">
    <location>
        <begin position="37"/>
        <end position="59"/>
    </location>
</feature>
<organism evidence="2 3">
    <name type="scientific">Ensete ventricosum</name>
    <name type="common">Abyssinian banana</name>
    <name type="synonym">Musa ensete</name>
    <dbReference type="NCBI Taxonomy" id="4639"/>
    <lineage>
        <taxon>Eukaryota</taxon>
        <taxon>Viridiplantae</taxon>
        <taxon>Streptophyta</taxon>
        <taxon>Embryophyta</taxon>
        <taxon>Tracheophyta</taxon>
        <taxon>Spermatophyta</taxon>
        <taxon>Magnoliopsida</taxon>
        <taxon>Liliopsida</taxon>
        <taxon>Zingiberales</taxon>
        <taxon>Musaceae</taxon>
        <taxon>Ensete</taxon>
    </lineage>
</organism>
<evidence type="ECO:0000313" key="2">
    <source>
        <dbReference type="EMBL" id="RRT77085.1"/>
    </source>
</evidence>
<gene>
    <name evidence="2" type="ORF">B296_00016704</name>
</gene>
<evidence type="ECO:0000256" key="1">
    <source>
        <dbReference type="SAM" id="MobiDB-lite"/>
    </source>
</evidence>
<evidence type="ECO:0000313" key="3">
    <source>
        <dbReference type="Proteomes" id="UP000287651"/>
    </source>
</evidence>
<name>A0A444CWG1_ENSVE</name>
<comment type="caution">
    <text evidence="2">The sequence shown here is derived from an EMBL/GenBank/DDBJ whole genome shotgun (WGS) entry which is preliminary data.</text>
</comment>
<feature type="compositionally biased region" description="Low complexity" evidence="1">
    <location>
        <begin position="74"/>
        <end position="86"/>
    </location>
</feature>
<feature type="region of interest" description="Disordered" evidence="1">
    <location>
        <begin position="31"/>
        <end position="110"/>
    </location>
</feature>
<reference evidence="2 3" key="1">
    <citation type="journal article" date="2014" name="Agronomy (Basel)">
        <title>A Draft Genome Sequence for Ensete ventricosum, the Drought-Tolerant Tree Against Hunger.</title>
        <authorList>
            <person name="Harrison J."/>
            <person name="Moore K.A."/>
            <person name="Paszkiewicz K."/>
            <person name="Jones T."/>
            <person name="Grant M."/>
            <person name="Ambacheew D."/>
            <person name="Muzemil S."/>
            <person name="Studholme D.J."/>
        </authorList>
    </citation>
    <scope>NUCLEOTIDE SEQUENCE [LARGE SCALE GENOMIC DNA]</scope>
</reference>
<dbReference type="EMBL" id="AMZH03002019">
    <property type="protein sequence ID" value="RRT77085.1"/>
    <property type="molecule type" value="Genomic_DNA"/>
</dbReference>
<proteinExistence type="predicted"/>
<feature type="compositionally biased region" description="Basic residues" evidence="1">
    <location>
        <begin position="60"/>
        <end position="69"/>
    </location>
</feature>
<feature type="region of interest" description="Disordered" evidence="1">
    <location>
        <begin position="126"/>
        <end position="152"/>
    </location>
</feature>